<dbReference type="InterPro" id="IPR050493">
    <property type="entry name" value="FAD-dep_Monooxygenase_BioMet"/>
</dbReference>
<dbReference type="Gene3D" id="3.50.50.60">
    <property type="entry name" value="FAD/NAD(P)-binding domain"/>
    <property type="match status" value="1"/>
</dbReference>
<proteinExistence type="inferred from homology"/>
<dbReference type="InterPro" id="IPR002938">
    <property type="entry name" value="FAD-bd"/>
</dbReference>
<comment type="similarity">
    <text evidence="1">Belongs to the paxM FAD-dependent monooxygenase family.</text>
</comment>
<organism evidence="7 8">
    <name type="scientific">Lomentospora prolificans</name>
    <dbReference type="NCBI Taxonomy" id="41688"/>
    <lineage>
        <taxon>Eukaryota</taxon>
        <taxon>Fungi</taxon>
        <taxon>Dikarya</taxon>
        <taxon>Ascomycota</taxon>
        <taxon>Pezizomycotina</taxon>
        <taxon>Sordariomycetes</taxon>
        <taxon>Hypocreomycetidae</taxon>
        <taxon>Microascales</taxon>
        <taxon>Microascaceae</taxon>
        <taxon>Lomentospora</taxon>
    </lineage>
</organism>
<keyword evidence="8" id="KW-1185">Reference proteome</keyword>
<evidence type="ECO:0000256" key="4">
    <source>
        <dbReference type="ARBA" id="ARBA00023002"/>
    </source>
</evidence>
<dbReference type="VEuPathDB" id="FungiDB:jhhlp_001585"/>
<evidence type="ECO:0000313" key="8">
    <source>
        <dbReference type="Proteomes" id="UP000233524"/>
    </source>
</evidence>
<dbReference type="SUPFAM" id="SSF51905">
    <property type="entry name" value="FAD/NAD(P)-binding domain"/>
    <property type="match status" value="1"/>
</dbReference>
<evidence type="ECO:0000256" key="1">
    <source>
        <dbReference type="ARBA" id="ARBA00007992"/>
    </source>
</evidence>
<dbReference type="EMBL" id="NLAX01000004">
    <property type="protein sequence ID" value="PKS12285.1"/>
    <property type="molecule type" value="Genomic_DNA"/>
</dbReference>
<evidence type="ECO:0000256" key="5">
    <source>
        <dbReference type="ARBA" id="ARBA00023033"/>
    </source>
</evidence>
<dbReference type="Proteomes" id="UP000233524">
    <property type="component" value="Unassembled WGS sequence"/>
</dbReference>
<sequence>MTAKFDIDAAVIGGGPAGMATALSLIKAGLRVKVYERYPYARPAGNILNLWPPPLHALDSMGVDIKDIGAPCHTTFRNAKGHIRADVKLPEEVLQQVGGGFVGLLRPDLYTRMLDAMPADVIEFNRQLIGLQDCGSHVNLTFADGKLVTAGILVGADGIDSFVRQHLWGKSPKRNHDLQIIGGFTFANVEGTEANECVLMHDSQVQGTYSSILSKGKMGHQWWILQAWPDGKPAPEDLHAHAVKLATRFTGPLKALVEATAVENFQTWPIRDRVPLKKWSKGRITLAGDAAHATSPYAAYGAGMSICDGYFIGQRLHKVDLSDTEAVVKALEEYEGLQLQHTTDQVNGAYFLGRLFHHMPFPLTFFRDLFLDWTSFLQKQVGEKNPQDIMAQLKVMGSGITSSL</sequence>
<dbReference type="PANTHER" id="PTHR13789:SF309">
    <property type="entry name" value="PUTATIVE (AFU_ORTHOLOGUE AFUA_6G14510)-RELATED"/>
    <property type="match status" value="1"/>
</dbReference>
<dbReference type="AlphaFoldDB" id="A0A2N3NIM0"/>
<accession>A0A2N3NIM0</accession>
<dbReference type="OrthoDB" id="417877at2759"/>
<dbReference type="InterPro" id="IPR036188">
    <property type="entry name" value="FAD/NAD-bd_sf"/>
</dbReference>
<evidence type="ECO:0000256" key="2">
    <source>
        <dbReference type="ARBA" id="ARBA00022630"/>
    </source>
</evidence>
<dbReference type="GO" id="GO:0071949">
    <property type="term" value="F:FAD binding"/>
    <property type="evidence" value="ECO:0007669"/>
    <property type="project" value="InterPro"/>
</dbReference>
<gene>
    <name evidence="7" type="ORF">jhhlp_001585</name>
</gene>
<dbReference type="STRING" id="41688.A0A2N3NIM0"/>
<dbReference type="PRINTS" id="PR00420">
    <property type="entry name" value="RNGMNOXGNASE"/>
</dbReference>
<dbReference type="GO" id="GO:0004497">
    <property type="term" value="F:monooxygenase activity"/>
    <property type="evidence" value="ECO:0007669"/>
    <property type="project" value="UniProtKB-KW"/>
</dbReference>
<dbReference type="Pfam" id="PF01494">
    <property type="entry name" value="FAD_binding_3"/>
    <property type="match status" value="1"/>
</dbReference>
<reference evidence="7 8" key="1">
    <citation type="journal article" date="2017" name="G3 (Bethesda)">
        <title>First Draft Genome Sequence of the Pathogenic Fungus Lomentospora prolificans (Formerly Scedosporium prolificans).</title>
        <authorList>
            <person name="Luo R."/>
            <person name="Zimin A."/>
            <person name="Workman R."/>
            <person name="Fan Y."/>
            <person name="Pertea G."/>
            <person name="Grossman N."/>
            <person name="Wear M.P."/>
            <person name="Jia B."/>
            <person name="Miller H."/>
            <person name="Casadevall A."/>
            <person name="Timp W."/>
            <person name="Zhang S.X."/>
            <person name="Salzberg S.L."/>
        </authorList>
    </citation>
    <scope>NUCLEOTIDE SEQUENCE [LARGE SCALE GENOMIC DNA]</scope>
    <source>
        <strain evidence="7 8">JHH-5317</strain>
    </source>
</reference>
<keyword evidence="2" id="KW-0285">Flavoprotein</keyword>
<dbReference type="InParanoid" id="A0A2N3NIM0"/>
<evidence type="ECO:0000259" key="6">
    <source>
        <dbReference type="Pfam" id="PF01494"/>
    </source>
</evidence>
<keyword evidence="3" id="KW-0274">FAD</keyword>
<name>A0A2N3NIM0_9PEZI</name>
<keyword evidence="5" id="KW-0503">Monooxygenase</keyword>
<feature type="domain" description="FAD-binding" evidence="6">
    <location>
        <begin position="7"/>
        <end position="335"/>
    </location>
</feature>
<evidence type="ECO:0000256" key="3">
    <source>
        <dbReference type="ARBA" id="ARBA00022827"/>
    </source>
</evidence>
<keyword evidence="4" id="KW-0560">Oxidoreductase</keyword>
<dbReference type="PANTHER" id="PTHR13789">
    <property type="entry name" value="MONOOXYGENASE"/>
    <property type="match status" value="1"/>
</dbReference>
<protein>
    <recommendedName>
        <fullName evidence="6">FAD-binding domain-containing protein</fullName>
    </recommendedName>
</protein>
<evidence type="ECO:0000313" key="7">
    <source>
        <dbReference type="EMBL" id="PKS12285.1"/>
    </source>
</evidence>
<comment type="caution">
    <text evidence="7">The sequence shown here is derived from an EMBL/GenBank/DDBJ whole genome shotgun (WGS) entry which is preliminary data.</text>
</comment>